<reference evidence="7 8" key="1">
    <citation type="journal article" date="2023" name="Plants (Basel)">
        <title>Bridging the Gap: Combining Genomics and Transcriptomics Approaches to Understand Stylosanthes scabra, an Orphan Legume from the Brazilian Caatinga.</title>
        <authorList>
            <person name="Ferreira-Neto J.R.C."/>
            <person name="da Silva M.D."/>
            <person name="Binneck E."/>
            <person name="de Melo N.F."/>
            <person name="da Silva R.H."/>
            <person name="de Melo A.L.T.M."/>
            <person name="Pandolfi V."/>
            <person name="Bustamante F.O."/>
            <person name="Brasileiro-Vidal A.C."/>
            <person name="Benko-Iseppon A.M."/>
        </authorList>
    </citation>
    <scope>NUCLEOTIDE SEQUENCE [LARGE SCALE GENOMIC DNA]</scope>
    <source>
        <tissue evidence="7">Leaves</tissue>
    </source>
</reference>
<keyword evidence="4" id="KW-0808">Transferase</keyword>
<proteinExistence type="predicted"/>
<comment type="pathway">
    <text evidence="2">Protein modification; protein ubiquitination.</text>
</comment>
<dbReference type="Gene3D" id="1.25.10.10">
    <property type="entry name" value="Leucine-rich Repeat Variant"/>
    <property type="match status" value="2"/>
</dbReference>
<comment type="catalytic activity">
    <reaction evidence="1">
        <text>S-ubiquitinyl-[E2 ubiquitin-conjugating enzyme]-L-cysteine + [acceptor protein]-L-lysine = [E2 ubiquitin-conjugating enzyme]-L-cysteine + N(6)-ubiquitinyl-[acceptor protein]-L-lysine.</text>
        <dbReference type="EC" id="2.3.2.27"/>
    </reaction>
</comment>
<evidence type="ECO:0000256" key="5">
    <source>
        <dbReference type="ARBA" id="ARBA00022737"/>
    </source>
</evidence>
<dbReference type="InterPro" id="IPR045210">
    <property type="entry name" value="RING-Ubox_PUB"/>
</dbReference>
<dbReference type="Gene3D" id="3.30.40.10">
    <property type="entry name" value="Zinc/RING finger domain, C3HC4 (zinc finger)"/>
    <property type="match status" value="1"/>
</dbReference>
<organism evidence="7 8">
    <name type="scientific">Stylosanthes scabra</name>
    <dbReference type="NCBI Taxonomy" id="79078"/>
    <lineage>
        <taxon>Eukaryota</taxon>
        <taxon>Viridiplantae</taxon>
        <taxon>Streptophyta</taxon>
        <taxon>Embryophyta</taxon>
        <taxon>Tracheophyta</taxon>
        <taxon>Spermatophyta</taxon>
        <taxon>Magnoliopsida</taxon>
        <taxon>eudicotyledons</taxon>
        <taxon>Gunneridae</taxon>
        <taxon>Pentapetalae</taxon>
        <taxon>rosids</taxon>
        <taxon>fabids</taxon>
        <taxon>Fabales</taxon>
        <taxon>Fabaceae</taxon>
        <taxon>Papilionoideae</taxon>
        <taxon>50 kb inversion clade</taxon>
        <taxon>dalbergioids sensu lato</taxon>
        <taxon>Dalbergieae</taxon>
        <taxon>Pterocarpus clade</taxon>
        <taxon>Stylosanthes</taxon>
    </lineage>
</organism>
<evidence type="ECO:0000256" key="3">
    <source>
        <dbReference type="ARBA" id="ARBA00012483"/>
    </source>
</evidence>
<dbReference type="SUPFAM" id="SSF57850">
    <property type="entry name" value="RING/U-box"/>
    <property type="match status" value="1"/>
</dbReference>
<gene>
    <name evidence="7" type="ORF">PIB30_002472</name>
</gene>
<dbReference type="InterPro" id="IPR011989">
    <property type="entry name" value="ARM-like"/>
</dbReference>
<dbReference type="PANTHER" id="PTHR45958:SF14">
    <property type="entry name" value="RING-TYPE E3 UBIQUITIN TRANSFERASE"/>
    <property type="match status" value="1"/>
</dbReference>
<dbReference type="InterPro" id="IPR003613">
    <property type="entry name" value="Ubox_domain"/>
</dbReference>
<dbReference type="SMART" id="SM00185">
    <property type="entry name" value="ARM"/>
    <property type="match status" value="6"/>
</dbReference>
<evidence type="ECO:0000313" key="8">
    <source>
        <dbReference type="Proteomes" id="UP001341840"/>
    </source>
</evidence>
<dbReference type="Pfam" id="PF04564">
    <property type="entry name" value="U-box"/>
    <property type="match status" value="1"/>
</dbReference>
<dbReference type="Proteomes" id="UP001341840">
    <property type="component" value="Unassembled WGS sequence"/>
</dbReference>
<evidence type="ECO:0000313" key="7">
    <source>
        <dbReference type="EMBL" id="MED6191662.1"/>
    </source>
</evidence>
<dbReference type="PROSITE" id="PS51698">
    <property type="entry name" value="U_BOX"/>
    <property type="match status" value="1"/>
</dbReference>
<dbReference type="InterPro" id="IPR000225">
    <property type="entry name" value="Armadillo"/>
</dbReference>
<evidence type="ECO:0000259" key="6">
    <source>
        <dbReference type="PROSITE" id="PS51698"/>
    </source>
</evidence>
<dbReference type="InterPro" id="IPR052608">
    <property type="entry name" value="U-box_domain_protein"/>
</dbReference>
<protein>
    <recommendedName>
        <fullName evidence="3">RING-type E3 ubiquitin transferase</fullName>
        <ecNumber evidence="3">2.3.2.27</ecNumber>
    </recommendedName>
</protein>
<keyword evidence="5" id="KW-0677">Repeat</keyword>
<comment type="caution">
    <text evidence="7">The sequence shown here is derived from an EMBL/GenBank/DDBJ whole genome shotgun (WGS) entry which is preliminary data.</text>
</comment>
<dbReference type="EMBL" id="JASCZI010211453">
    <property type="protein sequence ID" value="MED6191662.1"/>
    <property type="molecule type" value="Genomic_DNA"/>
</dbReference>
<dbReference type="CDD" id="cd16664">
    <property type="entry name" value="RING-Ubox_PUB"/>
    <property type="match status" value="1"/>
</dbReference>
<dbReference type="EC" id="2.3.2.27" evidence="3"/>
<evidence type="ECO:0000256" key="1">
    <source>
        <dbReference type="ARBA" id="ARBA00000900"/>
    </source>
</evidence>
<dbReference type="SMART" id="SM00504">
    <property type="entry name" value="Ubox"/>
    <property type="match status" value="1"/>
</dbReference>
<name>A0ABU6X1E1_9FABA</name>
<dbReference type="SUPFAM" id="SSF48371">
    <property type="entry name" value="ARM repeat"/>
    <property type="match status" value="2"/>
</dbReference>
<feature type="domain" description="U-box" evidence="6">
    <location>
        <begin position="254"/>
        <end position="334"/>
    </location>
</feature>
<dbReference type="PANTHER" id="PTHR45958">
    <property type="entry name" value="RING-TYPE E3 UBIQUITIN TRANSFERASE"/>
    <property type="match status" value="1"/>
</dbReference>
<keyword evidence="8" id="KW-1185">Reference proteome</keyword>
<sequence>MPSSSPPAALSSALHSIRTSLSHLCSPPPDPRRPFHNPRCFSAFARRLQILLDHILLTLPPTPPPPVQTALKGIAGDLSKAAETVSLYENASKIFVLLNCKTLCSSLQERSAAISGWLALLDSGVEEFPELRKKVSDLSRDMKLAQFRVTENEERVQCALEKEGQGRETSKAVQGAIVMDLARAFGVDPDDHAELCNQVNLFKDDALRSKSVLERRILDSLERILMNWFVEPAIVTRNMDFDIEDDDAANAPIMPFKNFLCPLTKEVMTDPVVVLESSQTYERNAIEYWFSRCIEDGHDPTCPVTGTVLKSLELKPNIGLAGAIEEWTGRVVEYKIKSAAQHLIEEPLSIDHVDRALDNVYKVSEEHPTSRYVIRNAGIVVLIVTVLNKNSKTIGSRLRSKALMTLLSIAKDEESMKIMLERGITRLAIHSLIGNSEKEREYAVKLLSEFCNDEDCCIRIALEKGALVLLSSMAGNLEFPSLSNLAEEVLKKMESVEANVQCLAAAGRFEPLLSRLHNGSDGVKIEMASLVGRMTLTNSCKEQIARHSARVFVELLSNPEGVGPSLQALYNLSGLDDNAAILVESSVLPSLLEVLFNEQDPSCELKSLAASTIANIVSKPGNWELASADKKGNPMQSENVVFRLLGLLDSVSSQCQLIILRILCGITSSPQASESVATQIMSRGGFRMVAPFLQHSEIEHRVLAFKFTRQLSEWCSQDLTDELRLSNTLTILEDKLSNNQSTNEERSEAAQILANLLLLEAEVKTLLGVNFVKWSVTSLQNHQRVSNPRLSHSASGMQEGLLGLLLHYTKNLDQQTLNVITENRLMSVFCEQLDYTSKPKVKCLAATGLKNLSKLGSKHNTISESKPSSSRSFFHSYLGFLCGKASSQPSTCPIHNSPCDNSTQLCLYKTNSIKPLVDLLGDNDTSVQIAAVDALSTLLLDYQSRSFKRTVDELEQLGVVDSVITLFTEVRSGELQEKTIWIIDKILRVENHSHKHGLNHSLVRGLVEAFKNGNSNTRKHAQDALTLLKQLSGVSGKASSQSRSRR</sequence>
<evidence type="ECO:0000256" key="2">
    <source>
        <dbReference type="ARBA" id="ARBA00004906"/>
    </source>
</evidence>
<dbReference type="InterPro" id="IPR016024">
    <property type="entry name" value="ARM-type_fold"/>
</dbReference>
<accession>A0ABU6X1E1</accession>
<dbReference type="InterPro" id="IPR013083">
    <property type="entry name" value="Znf_RING/FYVE/PHD"/>
</dbReference>
<evidence type="ECO:0000256" key="4">
    <source>
        <dbReference type="ARBA" id="ARBA00022679"/>
    </source>
</evidence>